<protein>
    <recommendedName>
        <fullName evidence="5">DUF445 domain-containing protein</fullName>
    </recommendedName>
</protein>
<keyword evidence="4" id="KW-1185">Reference proteome</keyword>
<reference evidence="4" key="1">
    <citation type="submission" date="2019-10" db="EMBL/GenBank/DDBJ databases">
        <title>Complete genome sequence of Corynebacterium urogenitalis DSM 108747, isolated from the genital tract of a cow.</title>
        <authorList>
            <person name="Ruckert C."/>
            <person name="Ballas P."/>
            <person name="Wagener K."/>
            <person name="Drillich M."/>
            <person name="Kaempfer P."/>
            <person name="Busse H.-J."/>
            <person name="Ehling-Schulz M."/>
        </authorList>
    </citation>
    <scope>NUCLEOTIDE SEQUENCE [LARGE SCALE GENOMIC DNA]</scope>
    <source>
        <strain evidence="4">LMM 1652</strain>
    </source>
</reference>
<dbReference type="Pfam" id="PF04286">
    <property type="entry name" value="DUF445"/>
    <property type="match status" value="1"/>
</dbReference>
<dbReference type="Proteomes" id="UP000326711">
    <property type="component" value="Chromosome"/>
</dbReference>
<dbReference type="RefSeq" id="WP_151903487.1">
    <property type="nucleotide sequence ID" value="NZ_CP045032.1"/>
</dbReference>
<feature type="transmembrane region" description="Helical" evidence="2">
    <location>
        <begin position="35"/>
        <end position="54"/>
    </location>
</feature>
<feature type="region of interest" description="Disordered" evidence="1">
    <location>
        <begin position="1"/>
        <end position="22"/>
    </location>
</feature>
<sequence>MASVTHVTEKTAVPVPGPDPATEAQRRAELRKHKAIATGLLIIAACIYVTMRWLEFHGNTGAWIGYVRAAAEAGMVGALADWFAVTALFRHPLRIPIPHTAIIKRKKDQVGHALSEFVGENFLNATLIADKLEKAHIPERAANWAVADGGAERVSQEAGRLVDIVVNGINAEEAEQVLSALVIDKLREPTWGPPLGRGLEQLIEEGRTEPVIDAVVVWMDDKAQSSEEFVTRLIDERTPTWAPRFIRELVGAKVYRELVEFTADVRRNPHHEARIELRKFLNQLSHDLQHDEQMIQRVEKFKEDIMTSTPVRAIPGALWSSARETLTTMARDPESLLRRRITQWVREFGRRVQEEPELRERLEQRVVGAATYLADNYAGEVTSIIGETVERWDAQEASDRIELMVGKDLQFIRVNGTIVGALAGLAIYTLTELVFAVA</sequence>
<name>A0A5J6ZAB4_9CORY</name>
<keyword evidence="2" id="KW-0472">Membrane</keyword>
<evidence type="ECO:0000256" key="1">
    <source>
        <dbReference type="SAM" id="MobiDB-lite"/>
    </source>
</evidence>
<keyword evidence="2" id="KW-1133">Transmembrane helix</keyword>
<evidence type="ECO:0000256" key="2">
    <source>
        <dbReference type="SAM" id="Phobius"/>
    </source>
</evidence>
<dbReference type="PANTHER" id="PTHR38442">
    <property type="entry name" value="INNER MEMBRANE PROTEIN-RELATED"/>
    <property type="match status" value="1"/>
</dbReference>
<evidence type="ECO:0000313" key="4">
    <source>
        <dbReference type="Proteomes" id="UP000326711"/>
    </source>
</evidence>
<dbReference type="GO" id="GO:0005886">
    <property type="term" value="C:plasma membrane"/>
    <property type="evidence" value="ECO:0007669"/>
    <property type="project" value="TreeGrafter"/>
</dbReference>
<proteinExistence type="predicted"/>
<accession>A0A5J6ZAB4</accession>
<dbReference type="KEGG" id="cuo:CUROG_09390"/>
<gene>
    <name evidence="3" type="ORF">CUROG_09390</name>
</gene>
<organism evidence="3 4">
    <name type="scientific">Corynebacterium urogenitale</name>
    <dbReference type="NCBI Taxonomy" id="2487892"/>
    <lineage>
        <taxon>Bacteria</taxon>
        <taxon>Bacillati</taxon>
        <taxon>Actinomycetota</taxon>
        <taxon>Actinomycetes</taxon>
        <taxon>Mycobacteriales</taxon>
        <taxon>Corynebacteriaceae</taxon>
        <taxon>Corynebacterium</taxon>
    </lineage>
</organism>
<dbReference type="InterPro" id="IPR007383">
    <property type="entry name" value="DUF445"/>
</dbReference>
<evidence type="ECO:0000313" key="3">
    <source>
        <dbReference type="EMBL" id="QFQ03222.1"/>
    </source>
</evidence>
<evidence type="ECO:0008006" key="5">
    <source>
        <dbReference type="Google" id="ProtNLM"/>
    </source>
</evidence>
<keyword evidence="2" id="KW-0812">Transmembrane</keyword>
<dbReference type="EMBL" id="CP045032">
    <property type="protein sequence ID" value="QFQ03222.1"/>
    <property type="molecule type" value="Genomic_DNA"/>
</dbReference>
<dbReference type="OrthoDB" id="9769590at2"/>
<feature type="transmembrane region" description="Helical" evidence="2">
    <location>
        <begin position="414"/>
        <end position="437"/>
    </location>
</feature>
<dbReference type="AlphaFoldDB" id="A0A5J6ZAB4"/>
<dbReference type="PANTHER" id="PTHR38442:SF1">
    <property type="entry name" value="INNER MEMBRANE PROTEIN"/>
    <property type="match status" value="1"/>
</dbReference>
<feature type="transmembrane region" description="Helical" evidence="2">
    <location>
        <begin position="66"/>
        <end position="89"/>
    </location>
</feature>